<dbReference type="EMBL" id="JAPDRN010000185">
    <property type="protein sequence ID" value="KAJ9614759.1"/>
    <property type="molecule type" value="Genomic_DNA"/>
</dbReference>
<dbReference type="PANTHER" id="PTHR43283:SF17">
    <property type="entry name" value="(LOVD), PUTATIVE (AFU_ORTHOLOGUE AFUA_5G00920)-RELATED"/>
    <property type="match status" value="1"/>
</dbReference>
<dbReference type="Pfam" id="PF00144">
    <property type="entry name" value="Beta-lactamase"/>
    <property type="match status" value="1"/>
</dbReference>
<sequence length="409" mass="44971">MAEDSIENAFQAALDSAKIHGAIICSTDSHGYFTYNESLGQRTLLSGEKKPQQLDDVCFLASATKLITTIAALQCVEDGLLTLKGDLSSIAPDLTSKQVMTGFSDDGEPILVPPDQPITLEMLLTHSSGLTYHFMNPLVARWREKFGQTHGPGRRYTVEELYNYPLAFQPGSSWMYGPGLDWAGRIVERVTSKTLLERMQERIFTPLEITDAQFYPVTRDDLRVRMPDLNPDDPDGTGLAVVGGSTDANGRTKGDFGGQGLFMTTPDYLKVMRSVLANDEKILRSETVNDIMFQPRLSTEAAKGLEGALVSPLGVFFRCGTSPDTKASYGLSGVLTLQDVEAWYGEGTLTWGGGLTFTWFIDRKNDICAAGAINAALPFDGEVVSKLKDTIRHDVYRKRAEWQKQRAAS</sequence>
<evidence type="ECO:0000256" key="2">
    <source>
        <dbReference type="ARBA" id="ARBA00022801"/>
    </source>
</evidence>
<evidence type="ECO:0000313" key="5">
    <source>
        <dbReference type="Proteomes" id="UP001172681"/>
    </source>
</evidence>
<gene>
    <name evidence="4" type="ORF">H2204_014457</name>
</gene>
<proteinExistence type="inferred from homology"/>
<reference evidence="4" key="1">
    <citation type="submission" date="2022-10" db="EMBL/GenBank/DDBJ databases">
        <title>Culturing micro-colonial fungi from biological soil crusts in the Mojave desert and describing Neophaeococcomyces mojavensis, and introducing the new genera and species Taxawa tesnikishii.</title>
        <authorList>
            <person name="Kurbessoian T."/>
            <person name="Stajich J.E."/>
        </authorList>
    </citation>
    <scope>NUCLEOTIDE SEQUENCE</scope>
    <source>
        <strain evidence="4">TK_35</strain>
    </source>
</reference>
<dbReference type="Proteomes" id="UP001172681">
    <property type="component" value="Unassembled WGS sequence"/>
</dbReference>
<evidence type="ECO:0000256" key="1">
    <source>
        <dbReference type="ARBA" id="ARBA00009009"/>
    </source>
</evidence>
<feature type="domain" description="Beta-lactamase-related" evidence="3">
    <location>
        <begin position="10"/>
        <end position="378"/>
    </location>
</feature>
<dbReference type="SUPFAM" id="SSF56601">
    <property type="entry name" value="beta-lactamase/transpeptidase-like"/>
    <property type="match status" value="1"/>
</dbReference>
<dbReference type="InterPro" id="IPR012338">
    <property type="entry name" value="Beta-lactam/transpept-like"/>
</dbReference>
<dbReference type="InterPro" id="IPR001466">
    <property type="entry name" value="Beta-lactam-related"/>
</dbReference>
<dbReference type="PANTHER" id="PTHR43283">
    <property type="entry name" value="BETA-LACTAMASE-RELATED"/>
    <property type="match status" value="1"/>
</dbReference>
<comment type="similarity">
    <text evidence="1">Belongs to the class-A beta-lactamase family.</text>
</comment>
<evidence type="ECO:0000313" key="4">
    <source>
        <dbReference type="EMBL" id="KAJ9614759.1"/>
    </source>
</evidence>
<accession>A0AA38XJZ3</accession>
<keyword evidence="2" id="KW-0378">Hydrolase</keyword>
<evidence type="ECO:0000259" key="3">
    <source>
        <dbReference type="Pfam" id="PF00144"/>
    </source>
</evidence>
<dbReference type="AlphaFoldDB" id="A0AA38XJZ3"/>
<name>A0AA38XJZ3_9EURO</name>
<dbReference type="GO" id="GO:0016787">
    <property type="term" value="F:hydrolase activity"/>
    <property type="evidence" value="ECO:0007669"/>
    <property type="project" value="UniProtKB-KW"/>
</dbReference>
<protein>
    <recommendedName>
        <fullName evidence="3">Beta-lactamase-related domain-containing protein</fullName>
    </recommendedName>
</protein>
<comment type="caution">
    <text evidence="4">The sequence shown here is derived from an EMBL/GenBank/DDBJ whole genome shotgun (WGS) entry which is preliminary data.</text>
</comment>
<dbReference type="Gene3D" id="3.40.710.10">
    <property type="entry name" value="DD-peptidase/beta-lactamase superfamily"/>
    <property type="match status" value="1"/>
</dbReference>
<dbReference type="InterPro" id="IPR050789">
    <property type="entry name" value="Diverse_Enzym_Activities"/>
</dbReference>
<organism evidence="4 5">
    <name type="scientific">Knufia peltigerae</name>
    <dbReference type="NCBI Taxonomy" id="1002370"/>
    <lineage>
        <taxon>Eukaryota</taxon>
        <taxon>Fungi</taxon>
        <taxon>Dikarya</taxon>
        <taxon>Ascomycota</taxon>
        <taxon>Pezizomycotina</taxon>
        <taxon>Eurotiomycetes</taxon>
        <taxon>Chaetothyriomycetidae</taxon>
        <taxon>Chaetothyriales</taxon>
        <taxon>Trichomeriaceae</taxon>
        <taxon>Knufia</taxon>
    </lineage>
</organism>
<keyword evidence="5" id="KW-1185">Reference proteome</keyword>